<reference evidence="1" key="1">
    <citation type="journal article" date="2020" name="Nature">
        <title>Giant virus diversity and host interactions through global metagenomics.</title>
        <authorList>
            <person name="Schulz F."/>
            <person name="Roux S."/>
            <person name="Paez-Espino D."/>
            <person name="Jungbluth S."/>
            <person name="Walsh D.A."/>
            <person name="Denef V.J."/>
            <person name="McMahon K.D."/>
            <person name="Konstantinidis K.T."/>
            <person name="Eloe-Fadrosh E.A."/>
            <person name="Kyrpides N.C."/>
            <person name="Woyke T."/>
        </authorList>
    </citation>
    <scope>NUCLEOTIDE SEQUENCE</scope>
    <source>
        <strain evidence="1">GVMAG-M-3300023174-5</strain>
    </source>
</reference>
<dbReference type="AlphaFoldDB" id="A0A6C0DUE1"/>
<organism evidence="1">
    <name type="scientific">viral metagenome</name>
    <dbReference type="NCBI Taxonomy" id="1070528"/>
    <lineage>
        <taxon>unclassified sequences</taxon>
        <taxon>metagenomes</taxon>
        <taxon>organismal metagenomes</taxon>
    </lineage>
</organism>
<proteinExistence type="predicted"/>
<name>A0A6C0DUE1_9ZZZZ</name>
<sequence>MECENPRSVSDIIPQLLAVIPETEKNLICDIKEFEKNLWNQAPEALRSSSFWVPLGNIFNKHIHNIDTDWKLKLLKIFNNSE</sequence>
<protein>
    <submittedName>
        <fullName evidence="1">Uncharacterized protein</fullName>
    </submittedName>
</protein>
<accession>A0A6C0DUE1</accession>
<dbReference type="EMBL" id="MN739674">
    <property type="protein sequence ID" value="QHT19990.1"/>
    <property type="molecule type" value="Genomic_DNA"/>
</dbReference>
<evidence type="ECO:0000313" key="1">
    <source>
        <dbReference type="EMBL" id="QHT19990.1"/>
    </source>
</evidence>